<dbReference type="InterPro" id="IPR000917">
    <property type="entry name" value="Sulfatase_N"/>
</dbReference>
<dbReference type="Pfam" id="PF14707">
    <property type="entry name" value="Sulfatase_C"/>
    <property type="match status" value="1"/>
</dbReference>
<dbReference type="EMBL" id="JBELPZ010000001">
    <property type="protein sequence ID" value="MFL9842982.1"/>
    <property type="molecule type" value="Genomic_DNA"/>
</dbReference>
<keyword evidence="6" id="KW-1185">Reference proteome</keyword>
<gene>
    <name evidence="5" type="ORF">ABS766_00990</name>
</gene>
<accession>A0ABW8YSN6</accession>
<dbReference type="RefSeq" id="WP_408083213.1">
    <property type="nucleotide sequence ID" value="NZ_JBELPZ010000001.1"/>
</dbReference>
<evidence type="ECO:0000256" key="1">
    <source>
        <dbReference type="ARBA" id="ARBA00008779"/>
    </source>
</evidence>
<dbReference type="Pfam" id="PF00884">
    <property type="entry name" value="Sulfatase"/>
    <property type="match status" value="1"/>
</dbReference>
<feature type="signal peptide" evidence="3">
    <location>
        <begin position="1"/>
        <end position="21"/>
    </location>
</feature>
<evidence type="ECO:0000313" key="6">
    <source>
        <dbReference type="Proteomes" id="UP001629156"/>
    </source>
</evidence>
<dbReference type="Gene3D" id="3.40.720.10">
    <property type="entry name" value="Alkaline Phosphatase, subunit A"/>
    <property type="match status" value="1"/>
</dbReference>
<protein>
    <submittedName>
        <fullName evidence="5">Sulfatase</fullName>
    </submittedName>
</protein>
<feature type="chain" id="PRO_5046677795" evidence="3">
    <location>
        <begin position="22"/>
        <end position="480"/>
    </location>
</feature>
<keyword evidence="3" id="KW-0732">Signal</keyword>
<dbReference type="PANTHER" id="PTHR42693:SF53">
    <property type="entry name" value="ENDO-4-O-SULFATASE"/>
    <property type="match status" value="1"/>
</dbReference>
<evidence type="ECO:0000259" key="4">
    <source>
        <dbReference type="Pfam" id="PF00884"/>
    </source>
</evidence>
<dbReference type="InterPro" id="IPR050738">
    <property type="entry name" value="Sulfatase"/>
</dbReference>
<evidence type="ECO:0000313" key="5">
    <source>
        <dbReference type="EMBL" id="MFL9842982.1"/>
    </source>
</evidence>
<dbReference type="Gene3D" id="3.30.1120.10">
    <property type="match status" value="1"/>
</dbReference>
<dbReference type="Proteomes" id="UP001629156">
    <property type="component" value="Unassembled WGS sequence"/>
</dbReference>
<proteinExistence type="inferred from homology"/>
<dbReference type="CDD" id="cd16026">
    <property type="entry name" value="GALNS_like"/>
    <property type="match status" value="1"/>
</dbReference>
<name>A0ABW8YSN6_9FLAO</name>
<comment type="similarity">
    <text evidence="1">Belongs to the sulfatase family.</text>
</comment>
<evidence type="ECO:0000256" key="2">
    <source>
        <dbReference type="ARBA" id="ARBA00022801"/>
    </source>
</evidence>
<dbReference type="InterPro" id="IPR017850">
    <property type="entry name" value="Alkaline_phosphatase_core_sf"/>
</dbReference>
<dbReference type="PANTHER" id="PTHR42693">
    <property type="entry name" value="ARYLSULFATASE FAMILY MEMBER"/>
    <property type="match status" value="1"/>
</dbReference>
<comment type="caution">
    <text evidence="5">The sequence shown here is derived from an EMBL/GenBank/DDBJ whole genome shotgun (WGS) entry which is preliminary data.</text>
</comment>
<dbReference type="SUPFAM" id="SSF53649">
    <property type="entry name" value="Alkaline phosphatase-like"/>
    <property type="match status" value="1"/>
</dbReference>
<keyword evidence="2" id="KW-0378">Hydrolase</keyword>
<evidence type="ECO:0000256" key="3">
    <source>
        <dbReference type="SAM" id="SignalP"/>
    </source>
</evidence>
<feature type="domain" description="Sulfatase N-terminal" evidence="4">
    <location>
        <begin position="27"/>
        <end position="347"/>
    </location>
</feature>
<organism evidence="5 6">
    <name type="scientific">Flavobacterium rhizosphaerae</name>
    <dbReference type="NCBI Taxonomy" id="3163298"/>
    <lineage>
        <taxon>Bacteria</taxon>
        <taxon>Pseudomonadati</taxon>
        <taxon>Bacteroidota</taxon>
        <taxon>Flavobacteriia</taxon>
        <taxon>Flavobacteriales</taxon>
        <taxon>Flavobacteriaceae</taxon>
        <taxon>Flavobacterium</taxon>
    </lineage>
</organism>
<sequence>MYTLLKAFIFTVYLSSGVLFAQSDKKPNVIIILMDDMGYGDTEPYGMTGIPTPNFNKIAAQGTRFTHFNVGQPVCTASRASLLTGSYPNRIGMAGVLLPGADRALNPKEKTIAAMLKDAGYDTAMLGKWHLGNKPPYMPIHYGFDSFYGIPYSHDVWPVTWDSIRVTNPKDIRYDWPAVPVYDGDKIVDSIITHKRASSLTAELTEKAVKFINAEKKKPFFLYLAHPMPHAPLVPSDRFKGKSGMGLFGDVIMELDWSLGEIMKALDENGIAENTILIVTSDNGPWLHFGDNAGSAGGFKEGKSTAFDGGTRVPFIIRWPSKVTAGDVNSSLITSMDILPTIAAATGSKLPVERIDGLNFLPAWTGNDKTGPRELYYYYYDGNSLRAIRYKNWKLVFAHTSNSYTGPHGRGGEPGKIIKEEEPMGLYDIAHDPGERYNVLDLYPVVVEKLKKYAQEARNDLGDGLQHIEPTNVRPAATVK</sequence>
<reference evidence="5 6" key="1">
    <citation type="submission" date="2024-06" db="EMBL/GenBank/DDBJ databases">
        <authorList>
            <person name="Kaempfer P."/>
            <person name="Viver T."/>
        </authorList>
    </citation>
    <scope>NUCLEOTIDE SEQUENCE [LARGE SCALE GENOMIC DNA]</scope>
    <source>
        <strain evidence="5 6">ST-119</strain>
    </source>
</reference>